<dbReference type="RefSeq" id="WP_055119230.1">
    <property type="nucleotide sequence ID" value="NZ_CANKXR010000006.1"/>
</dbReference>
<gene>
    <name evidence="2" type="ORF">LA5096_01581</name>
</gene>
<dbReference type="InterPro" id="IPR056079">
    <property type="entry name" value="DUF7662"/>
</dbReference>
<keyword evidence="3" id="KW-1185">Reference proteome</keyword>
<accession>A0A0M6ZYE6</accession>
<reference evidence="3" key="1">
    <citation type="submission" date="2015-07" db="EMBL/GenBank/DDBJ databases">
        <authorList>
            <person name="Rodrigo-Torres Lidia"/>
            <person name="Arahal R.David."/>
        </authorList>
    </citation>
    <scope>NUCLEOTIDE SEQUENCE [LARGE SCALE GENOMIC DNA]</scope>
    <source>
        <strain evidence="3">CECT 5096</strain>
    </source>
</reference>
<evidence type="ECO:0000259" key="1">
    <source>
        <dbReference type="Pfam" id="PF24698"/>
    </source>
</evidence>
<proteinExistence type="predicted"/>
<feature type="domain" description="DUF7662" evidence="1">
    <location>
        <begin position="4"/>
        <end position="79"/>
    </location>
</feature>
<dbReference type="EMBL" id="CXWC01000003">
    <property type="protein sequence ID" value="CTQ67828.1"/>
    <property type="molecule type" value="Genomic_DNA"/>
</dbReference>
<sequence>MSKYDPLREHLSRLEDVVWAPKLNELEEILGTCLPKSAREHRTWWANSGGSLVHQNSWLDAGWRVERTDLMRDVIVFRRLRIGGTVAVARAAVAEKHSKNPKRAAEKRLAKEMAALRQPATVTLRSEWELLGEVQNTPCSSSSIPQQGGVLRFAAMEGDSVVTGIVATLAVSRAYRGLRLEMKGLDAEDDSRIGPELIEKAGFDPAAPIECDVVKPGNAWLLTDGRGRKANLDDQSECYLVAQLLYLQELQSGRKSTLLLR</sequence>
<dbReference type="GeneID" id="97669000"/>
<dbReference type="AlphaFoldDB" id="A0A0M6ZYE6"/>
<protein>
    <recommendedName>
        <fullName evidence="1">DUF7662 domain-containing protein</fullName>
    </recommendedName>
</protein>
<name>A0A0M6ZYE6_9HYPH</name>
<evidence type="ECO:0000313" key="2">
    <source>
        <dbReference type="EMBL" id="CTQ67828.1"/>
    </source>
</evidence>
<dbReference type="STRING" id="311410.LA5095_04602"/>
<evidence type="ECO:0000313" key="3">
    <source>
        <dbReference type="Proteomes" id="UP000049983"/>
    </source>
</evidence>
<organism evidence="2 3">
    <name type="scientific">Roseibium album</name>
    <dbReference type="NCBI Taxonomy" id="311410"/>
    <lineage>
        <taxon>Bacteria</taxon>
        <taxon>Pseudomonadati</taxon>
        <taxon>Pseudomonadota</taxon>
        <taxon>Alphaproteobacteria</taxon>
        <taxon>Hyphomicrobiales</taxon>
        <taxon>Stappiaceae</taxon>
        <taxon>Roseibium</taxon>
    </lineage>
</organism>
<dbReference type="OrthoDB" id="3480230at2"/>
<dbReference type="Pfam" id="PF24698">
    <property type="entry name" value="DUF7662"/>
    <property type="match status" value="1"/>
</dbReference>
<dbReference type="Proteomes" id="UP000049983">
    <property type="component" value="Unassembled WGS sequence"/>
</dbReference>